<keyword evidence="2" id="KW-0449">Lipoprotein</keyword>
<dbReference type="OrthoDB" id="5298161at2"/>
<organism evidence="2 3">
    <name type="scientific">Paralcaligenes ureilyticus</name>
    <dbReference type="NCBI Taxonomy" id="627131"/>
    <lineage>
        <taxon>Bacteria</taxon>
        <taxon>Pseudomonadati</taxon>
        <taxon>Pseudomonadota</taxon>
        <taxon>Betaproteobacteria</taxon>
        <taxon>Burkholderiales</taxon>
        <taxon>Alcaligenaceae</taxon>
        <taxon>Paralcaligenes</taxon>
    </lineage>
</organism>
<comment type="caution">
    <text evidence="2">The sequence shown here is derived from an EMBL/GenBank/DDBJ whole genome shotgun (WGS) entry which is preliminary data.</text>
</comment>
<feature type="signal peptide" evidence="1">
    <location>
        <begin position="1"/>
        <end position="23"/>
    </location>
</feature>
<accession>A0A4R3M6S9</accession>
<protein>
    <submittedName>
        <fullName evidence="2">Outer membrane lipoprotein SlyB</fullName>
    </submittedName>
</protein>
<feature type="chain" id="PRO_5020558679" evidence="1">
    <location>
        <begin position="24"/>
        <end position="175"/>
    </location>
</feature>
<reference evidence="2 3" key="1">
    <citation type="submission" date="2019-03" db="EMBL/GenBank/DDBJ databases">
        <title>Genomic Encyclopedia of Type Strains, Phase IV (KMG-IV): sequencing the most valuable type-strain genomes for metagenomic binning, comparative biology and taxonomic classification.</title>
        <authorList>
            <person name="Goeker M."/>
        </authorList>
    </citation>
    <scope>NUCLEOTIDE SEQUENCE [LARGE SCALE GENOMIC DNA]</scope>
    <source>
        <strain evidence="2 3">DSM 24591</strain>
    </source>
</reference>
<keyword evidence="3" id="KW-1185">Reference proteome</keyword>
<dbReference type="Proteomes" id="UP000295525">
    <property type="component" value="Unassembled WGS sequence"/>
</dbReference>
<evidence type="ECO:0000313" key="3">
    <source>
        <dbReference type="Proteomes" id="UP000295525"/>
    </source>
</evidence>
<gene>
    <name evidence="2" type="ORF">EDC26_104291</name>
</gene>
<name>A0A4R3M6S9_9BURK</name>
<dbReference type="EMBL" id="SMAJ01000004">
    <property type="protein sequence ID" value="TCT09131.1"/>
    <property type="molecule type" value="Genomic_DNA"/>
</dbReference>
<proteinExistence type="predicted"/>
<evidence type="ECO:0000256" key="1">
    <source>
        <dbReference type="SAM" id="SignalP"/>
    </source>
</evidence>
<keyword evidence="1" id="KW-0732">Signal</keyword>
<sequence length="175" mass="17571">MNSIYSSSLRVRSYRLMCAAALAGSLALLSGCANDSASSSVYSYGQAQREQIVRNGTVESIRPVTIQQGNSGVGMVAGGVLGSVAGSAIGGGGRRWGGGWGGGSALGAVGGALVGGLIGNAIENQTGKTQGLEITVRLDNGETRVVAQGADTYLAPGQRVRMISGNGPTRVVPMQ</sequence>
<dbReference type="AlphaFoldDB" id="A0A4R3M6S9"/>
<dbReference type="RefSeq" id="WP_132581376.1">
    <property type="nucleotide sequence ID" value="NZ_SMAJ01000004.1"/>
</dbReference>
<evidence type="ECO:0000313" key="2">
    <source>
        <dbReference type="EMBL" id="TCT09131.1"/>
    </source>
</evidence>